<dbReference type="Proteomes" id="UP000001542">
    <property type="component" value="Unassembled WGS sequence"/>
</dbReference>
<dbReference type="SUPFAM" id="SSF56112">
    <property type="entry name" value="Protein kinase-like (PK-like)"/>
    <property type="match status" value="1"/>
</dbReference>
<dbReference type="VEuPathDB" id="TrichDB:TVAG_454640"/>
<evidence type="ECO:0000256" key="5">
    <source>
        <dbReference type="SAM" id="MobiDB-lite"/>
    </source>
</evidence>
<keyword evidence="3 4" id="KW-0067">ATP-binding</keyword>
<protein>
    <submittedName>
        <fullName evidence="7">TKL family protein kinase</fullName>
    </submittedName>
</protein>
<dbReference type="STRING" id="5722.A2EU77"/>
<keyword evidence="2 4" id="KW-0547">Nucleotide-binding</keyword>
<dbReference type="InterPro" id="IPR011009">
    <property type="entry name" value="Kinase-like_dom_sf"/>
</dbReference>
<dbReference type="GO" id="GO:0004674">
    <property type="term" value="F:protein serine/threonine kinase activity"/>
    <property type="evidence" value="ECO:0000318"/>
    <property type="project" value="GO_Central"/>
</dbReference>
<keyword evidence="7" id="KW-0808">Transferase</keyword>
<dbReference type="SUPFAM" id="SSF48371">
    <property type="entry name" value="ARM repeat"/>
    <property type="match status" value="1"/>
</dbReference>
<dbReference type="GO" id="GO:0007165">
    <property type="term" value="P:signal transduction"/>
    <property type="evidence" value="ECO:0000318"/>
    <property type="project" value="GO_Central"/>
</dbReference>
<dbReference type="PROSITE" id="PS50011">
    <property type="entry name" value="PROTEIN_KINASE_DOM"/>
    <property type="match status" value="1"/>
</dbReference>
<dbReference type="InParanoid" id="A2EU77"/>
<evidence type="ECO:0000313" key="7">
    <source>
        <dbReference type="EMBL" id="EAY03825.1"/>
    </source>
</evidence>
<dbReference type="CDD" id="cd13999">
    <property type="entry name" value="STKc_MAP3K-like"/>
    <property type="match status" value="1"/>
</dbReference>
<dbReference type="PROSITE" id="PS00107">
    <property type="entry name" value="PROTEIN_KINASE_ATP"/>
    <property type="match status" value="1"/>
</dbReference>
<keyword evidence="7" id="KW-0418">Kinase</keyword>
<dbReference type="OrthoDB" id="4062651at2759"/>
<dbReference type="InterPro" id="IPR050167">
    <property type="entry name" value="Ser_Thr_protein_kinase"/>
</dbReference>
<organism evidence="7 8">
    <name type="scientific">Trichomonas vaginalis (strain ATCC PRA-98 / G3)</name>
    <dbReference type="NCBI Taxonomy" id="412133"/>
    <lineage>
        <taxon>Eukaryota</taxon>
        <taxon>Metamonada</taxon>
        <taxon>Parabasalia</taxon>
        <taxon>Trichomonadida</taxon>
        <taxon>Trichomonadidae</taxon>
        <taxon>Trichomonas</taxon>
    </lineage>
</organism>
<dbReference type="KEGG" id="tva:4761673"/>
<accession>A2EU77</accession>
<dbReference type="InterPro" id="IPR000719">
    <property type="entry name" value="Prot_kinase_dom"/>
</dbReference>
<reference evidence="7" key="1">
    <citation type="submission" date="2006-10" db="EMBL/GenBank/DDBJ databases">
        <authorList>
            <person name="Amadeo P."/>
            <person name="Zhao Q."/>
            <person name="Wortman J."/>
            <person name="Fraser-Liggett C."/>
            <person name="Carlton J."/>
        </authorList>
    </citation>
    <scope>NUCLEOTIDE SEQUENCE</scope>
    <source>
        <strain evidence="7">G3</strain>
    </source>
</reference>
<keyword evidence="1" id="KW-0723">Serine/threonine-protein kinase</keyword>
<evidence type="ECO:0000256" key="1">
    <source>
        <dbReference type="ARBA" id="ARBA00022527"/>
    </source>
</evidence>
<dbReference type="OMA" id="HEDEVPT"/>
<feature type="domain" description="Protein kinase" evidence="6">
    <location>
        <begin position="25"/>
        <end position="277"/>
    </location>
</feature>
<evidence type="ECO:0000256" key="4">
    <source>
        <dbReference type="PROSITE-ProRule" id="PRU10141"/>
    </source>
</evidence>
<feature type="region of interest" description="Disordered" evidence="5">
    <location>
        <begin position="302"/>
        <end position="330"/>
    </location>
</feature>
<dbReference type="InterPro" id="IPR008271">
    <property type="entry name" value="Ser/Thr_kinase_AS"/>
</dbReference>
<dbReference type="RefSeq" id="XP_001316048.1">
    <property type="nucleotide sequence ID" value="XM_001316013.1"/>
</dbReference>
<feature type="binding site" evidence="4">
    <location>
        <position position="54"/>
    </location>
    <ligand>
        <name>ATP</name>
        <dbReference type="ChEBI" id="CHEBI:30616"/>
    </ligand>
</feature>
<gene>
    <name evidence="7" type="ORF">TVAG_454640</name>
</gene>
<evidence type="ECO:0000313" key="8">
    <source>
        <dbReference type="Proteomes" id="UP000001542"/>
    </source>
</evidence>
<evidence type="ECO:0000256" key="2">
    <source>
        <dbReference type="ARBA" id="ARBA00022741"/>
    </source>
</evidence>
<keyword evidence="8" id="KW-1185">Reference proteome</keyword>
<name>A2EU77_TRIV3</name>
<proteinExistence type="predicted"/>
<dbReference type="PRINTS" id="PR00109">
    <property type="entry name" value="TYRKINASE"/>
</dbReference>
<reference evidence="7" key="2">
    <citation type="journal article" date="2007" name="Science">
        <title>Draft genome sequence of the sexually transmitted pathogen Trichomonas vaginalis.</title>
        <authorList>
            <person name="Carlton J.M."/>
            <person name="Hirt R.P."/>
            <person name="Silva J.C."/>
            <person name="Delcher A.L."/>
            <person name="Schatz M."/>
            <person name="Zhao Q."/>
            <person name="Wortman J.R."/>
            <person name="Bidwell S.L."/>
            <person name="Alsmark U.C.M."/>
            <person name="Besteiro S."/>
            <person name="Sicheritz-Ponten T."/>
            <person name="Noel C.J."/>
            <person name="Dacks J.B."/>
            <person name="Foster P.G."/>
            <person name="Simillion C."/>
            <person name="Van de Peer Y."/>
            <person name="Miranda-Saavedra D."/>
            <person name="Barton G.J."/>
            <person name="Westrop G.D."/>
            <person name="Mueller S."/>
            <person name="Dessi D."/>
            <person name="Fiori P.L."/>
            <person name="Ren Q."/>
            <person name="Paulsen I."/>
            <person name="Zhang H."/>
            <person name="Bastida-Corcuera F.D."/>
            <person name="Simoes-Barbosa A."/>
            <person name="Brown M.T."/>
            <person name="Hayes R.D."/>
            <person name="Mukherjee M."/>
            <person name="Okumura C.Y."/>
            <person name="Schneider R."/>
            <person name="Smith A.J."/>
            <person name="Vanacova S."/>
            <person name="Villalvazo M."/>
            <person name="Haas B.J."/>
            <person name="Pertea M."/>
            <person name="Feldblyum T.V."/>
            <person name="Utterback T.R."/>
            <person name="Shu C.L."/>
            <person name="Osoegawa K."/>
            <person name="de Jong P.J."/>
            <person name="Hrdy I."/>
            <person name="Horvathova L."/>
            <person name="Zubacova Z."/>
            <person name="Dolezal P."/>
            <person name="Malik S.B."/>
            <person name="Logsdon J.M. Jr."/>
            <person name="Henze K."/>
            <person name="Gupta A."/>
            <person name="Wang C.C."/>
            <person name="Dunne R.L."/>
            <person name="Upcroft J.A."/>
            <person name="Upcroft P."/>
            <person name="White O."/>
            <person name="Salzberg S.L."/>
            <person name="Tang P."/>
            <person name="Chiu C.-H."/>
            <person name="Lee Y.-S."/>
            <person name="Embley T.M."/>
            <person name="Coombs G.H."/>
            <person name="Mottram J.C."/>
            <person name="Tachezy J."/>
            <person name="Fraser-Liggett C.M."/>
            <person name="Johnson P.J."/>
        </authorList>
    </citation>
    <scope>NUCLEOTIDE SEQUENCE [LARGE SCALE GENOMIC DNA]</scope>
    <source>
        <strain evidence="7">G3</strain>
    </source>
</reference>
<dbReference type="VEuPathDB" id="TrichDB:TVAGG3_0231350"/>
<dbReference type="PANTHER" id="PTHR23257:SF958">
    <property type="entry name" value="SERINE_THREONINE-PROTEIN KINASE WNK4"/>
    <property type="match status" value="1"/>
</dbReference>
<dbReference type="PROSITE" id="PS00108">
    <property type="entry name" value="PROTEIN_KINASE_ST"/>
    <property type="match status" value="1"/>
</dbReference>
<dbReference type="InterPro" id="IPR016024">
    <property type="entry name" value="ARM-type_fold"/>
</dbReference>
<sequence length="848" mass="97375">MSQYRKQLEEFIAASPQLITQLSEFEFGDTIGKGGFGEVKRAVEKKTGRECAVKTIFTERLEGNKLRRYLGEVKTMSQCHNMFLVPFVGFTAEPPYAIITEYMSNGSLDRFVRNRSGMSLSGTQLTAIAIGIANGMIHLHKIGIIHRDLKAANIMLDSRLFPRIGDFGIARFGETDGGMTAKIGTPNYMAPELITSHDYNEKVDVYSYGMILYEMTQNVRPFKNMKMEEIFDLVLKKDRRPTFYLDLPDSLKALIEACWATNPNDRPSFEEIYNAFVRGEVAFEHTRRNDIEKFIQTISIEQNQTDSKSSEKSKKSSSTKTNQNPVQGDSFQNFEAETDWHPGDGNNNDEEEEYYYYEEEEEDEYSSEENVPDNSSPAQILLDPKHPMFVKTVESEASQTNSTNFFKFYRPTSQYLKRKVPPASLKAVIRAYLSLMKRDKTLIPLFNQAQFFVVVPTNNPDIMQDIVDCFQCLFLDYPRFIGQAHLASITELLIKNPDKMLILHSYYVKNLLSLPNPWPLLDNLLTVQKIMLNKPCGYLYLALFSYLITTYELYAKERAVHVRIIFLSFINSKVVENVKAAYDGMSKLYTDYAGIDFTKLNQHLNNEKIWKSALSLLLRIENVPATKEMITSLINLTDKSPKSWIVILNIASTPPGEEILVSDTIWMEKASKHPLDVMRLFLILFKNKNNRQNLASSPRFASMMKNLITKKDKSAHTAIATVIRRLQTSQEFIDELEKSGFLKSYIESAEKSKNHKLIRNVLNMFDYLARSGYSEDYLLLILMLIQQLQQKENVTAALTVIVTLSFHKQCAQKFAEQDLKQYFQELSNFEEYRSLANSFLANINKIDS</sequence>
<dbReference type="SMART" id="SM00220">
    <property type="entry name" value="S_TKc"/>
    <property type="match status" value="1"/>
</dbReference>
<dbReference type="eggNOG" id="KOG0192">
    <property type="taxonomic scope" value="Eukaryota"/>
</dbReference>
<evidence type="ECO:0000256" key="3">
    <source>
        <dbReference type="ARBA" id="ARBA00022840"/>
    </source>
</evidence>
<dbReference type="InterPro" id="IPR001245">
    <property type="entry name" value="Ser-Thr/Tyr_kinase_cat_dom"/>
</dbReference>
<evidence type="ECO:0000259" key="6">
    <source>
        <dbReference type="PROSITE" id="PS50011"/>
    </source>
</evidence>
<dbReference type="Gene3D" id="1.10.510.10">
    <property type="entry name" value="Transferase(Phosphotransferase) domain 1"/>
    <property type="match status" value="1"/>
</dbReference>
<dbReference type="GO" id="GO:0005524">
    <property type="term" value="F:ATP binding"/>
    <property type="evidence" value="ECO:0007669"/>
    <property type="project" value="UniProtKB-UniRule"/>
</dbReference>
<dbReference type="AlphaFoldDB" id="A2EU77"/>
<dbReference type="InterPro" id="IPR017441">
    <property type="entry name" value="Protein_kinase_ATP_BS"/>
</dbReference>
<dbReference type="PANTHER" id="PTHR23257">
    <property type="entry name" value="SERINE-THREONINE PROTEIN KINASE"/>
    <property type="match status" value="1"/>
</dbReference>
<dbReference type="SMR" id="A2EU77"/>
<dbReference type="Pfam" id="PF00069">
    <property type="entry name" value="Pkinase"/>
    <property type="match status" value="1"/>
</dbReference>
<dbReference type="EMBL" id="DS113493">
    <property type="protein sequence ID" value="EAY03825.1"/>
    <property type="molecule type" value="Genomic_DNA"/>
</dbReference>